<sequence length="161" mass="17922">MDDLDGRLVRELQENLPPGENPWQALACRLGIPEDEVVARLRGLRASGKLKRVGAVLRHQNSGFAANAMAVFLPPPGTTDELGEKLAASPMVSHCYERIPCGEWIYTLYAMIHGRTEEEITSFVSAFAAENAVEKYDILFSREELKKSSMVFFGRPDGEPR</sequence>
<evidence type="ECO:0000313" key="9">
    <source>
        <dbReference type="Proteomes" id="UP000295066"/>
    </source>
</evidence>
<dbReference type="AlphaFoldDB" id="A0A4R8MCN6"/>
<evidence type="ECO:0000256" key="2">
    <source>
        <dbReference type="ARBA" id="ARBA00023444"/>
    </source>
</evidence>
<reference evidence="8 9" key="1">
    <citation type="submission" date="2019-03" db="EMBL/GenBank/DDBJ databases">
        <title>Genomic Encyclopedia of Type Strains, Phase IV (KMG-IV): sequencing the most valuable type-strain genomes for metagenomic binning, comparative biology and taxonomic classification.</title>
        <authorList>
            <person name="Goeker M."/>
        </authorList>
    </citation>
    <scope>NUCLEOTIDE SEQUENCE [LARGE SCALE GENOMIC DNA]</scope>
    <source>
        <strain evidence="8 9">DSM 25964</strain>
    </source>
</reference>
<protein>
    <recommendedName>
        <fullName evidence="4">siroheme decarboxylase</fullName>
        <ecNumber evidence="4">4.1.1.111</ecNumber>
    </recommendedName>
</protein>
<evidence type="ECO:0000259" key="6">
    <source>
        <dbReference type="Pfam" id="PF17805"/>
    </source>
</evidence>
<feature type="domain" description="Siroheme decarboxylase NirL-like HTH" evidence="7">
    <location>
        <begin position="5"/>
        <end position="48"/>
    </location>
</feature>
<dbReference type="Pfam" id="PF17805">
    <property type="entry name" value="AsnC_trans_reg2"/>
    <property type="match status" value="1"/>
</dbReference>
<dbReference type="PANTHER" id="PTHR43413">
    <property type="entry name" value="TRANSCRIPTIONAL REGULATOR, ASNC FAMILY"/>
    <property type="match status" value="1"/>
</dbReference>
<dbReference type="SMART" id="SM00344">
    <property type="entry name" value="HTH_ASNC"/>
    <property type="match status" value="1"/>
</dbReference>
<dbReference type="InterPro" id="IPR019888">
    <property type="entry name" value="Tscrpt_reg_AsnC-like"/>
</dbReference>
<dbReference type="EC" id="4.1.1.111" evidence="4"/>
<evidence type="ECO:0000313" key="8">
    <source>
        <dbReference type="EMBL" id="TDY63134.1"/>
    </source>
</evidence>
<dbReference type="InterPro" id="IPR050684">
    <property type="entry name" value="HTH-Siroheme_Decarb"/>
</dbReference>
<keyword evidence="9" id="KW-1185">Reference proteome</keyword>
<evidence type="ECO:0000256" key="1">
    <source>
        <dbReference type="ARBA" id="ARBA00023239"/>
    </source>
</evidence>
<accession>A0A4R8MCN6</accession>
<evidence type="ECO:0000256" key="3">
    <source>
        <dbReference type="ARBA" id="ARBA00023457"/>
    </source>
</evidence>
<proteinExistence type="inferred from homology"/>
<dbReference type="InterPro" id="IPR053953">
    <property type="entry name" value="NirdL-like_HTH"/>
</dbReference>
<dbReference type="GO" id="GO:0016829">
    <property type="term" value="F:lyase activity"/>
    <property type="evidence" value="ECO:0007669"/>
    <property type="project" value="UniProtKB-KW"/>
</dbReference>
<comment type="pathway">
    <text evidence="2">Porphyrin-containing compound metabolism.</text>
</comment>
<keyword evidence="8" id="KW-0238">DNA-binding</keyword>
<dbReference type="Gene3D" id="3.30.70.3460">
    <property type="match status" value="1"/>
</dbReference>
<comment type="caution">
    <text evidence="8">The sequence shown here is derived from an EMBL/GenBank/DDBJ whole genome shotgun (WGS) entry which is preliminary data.</text>
</comment>
<evidence type="ECO:0000256" key="4">
    <source>
        <dbReference type="ARBA" id="ARBA00023471"/>
    </source>
</evidence>
<evidence type="ECO:0000259" key="7">
    <source>
        <dbReference type="Pfam" id="PF22451"/>
    </source>
</evidence>
<gene>
    <name evidence="8" type="ORF">C8D99_102115</name>
</gene>
<dbReference type="EMBL" id="SORI01000002">
    <property type="protein sequence ID" value="TDY63134.1"/>
    <property type="molecule type" value="Genomic_DNA"/>
</dbReference>
<organism evidence="8 9">
    <name type="scientific">Aminivibrio pyruvatiphilus</name>
    <dbReference type="NCBI Taxonomy" id="1005740"/>
    <lineage>
        <taxon>Bacteria</taxon>
        <taxon>Thermotogati</taxon>
        <taxon>Synergistota</taxon>
        <taxon>Synergistia</taxon>
        <taxon>Synergistales</taxon>
        <taxon>Aminobacteriaceae</taxon>
        <taxon>Aminivibrio</taxon>
    </lineage>
</organism>
<evidence type="ECO:0000256" key="5">
    <source>
        <dbReference type="ARBA" id="ARBA00048470"/>
    </source>
</evidence>
<comment type="similarity">
    <text evidence="3">Belongs to the Ahb/Nir family.</text>
</comment>
<name>A0A4R8MCN6_9BACT</name>
<dbReference type="Proteomes" id="UP000295066">
    <property type="component" value="Unassembled WGS sequence"/>
</dbReference>
<dbReference type="OrthoDB" id="9806536at2"/>
<feature type="domain" description="Siroheme decarboxylase AsnC-like ligand binding" evidence="6">
    <location>
        <begin position="62"/>
        <end position="146"/>
    </location>
</feature>
<dbReference type="PANTHER" id="PTHR43413:SF1">
    <property type="entry name" value="SIROHEME DECARBOXYLASE NIRL SUBUNIT"/>
    <property type="match status" value="1"/>
</dbReference>
<dbReference type="RefSeq" id="WP_133956012.1">
    <property type="nucleotide sequence ID" value="NZ_SORI01000002.1"/>
</dbReference>
<keyword evidence="1" id="KW-0456">Lyase</keyword>
<dbReference type="InterPro" id="IPR040523">
    <property type="entry name" value="AsnC_trans_reg2"/>
</dbReference>
<comment type="catalytic activity">
    <reaction evidence="5">
        <text>siroheme + 2 H(+) = 12,18-didecarboxysiroheme + 2 CO2</text>
        <dbReference type="Rhea" id="RHEA:19093"/>
        <dbReference type="ChEBI" id="CHEBI:15378"/>
        <dbReference type="ChEBI" id="CHEBI:16526"/>
        <dbReference type="ChEBI" id="CHEBI:60052"/>
        <dbReference type="ChEBI" id="CHEBI:140497"/>
        <dbReference type="EC" id="4.1.1.111"/>
    </reaction>
</comment>
<dbReference type="GO" id="GO:0003677">
    <property type="term" value="F:DNA binding"/>
    <property type="evidence" value="ECO:0007669"/>
    <property type="project" value="UniProtKB-KW"/>
</dbReference>
<dbReference type="Pfam" id="PF22451">
    <property type="entry name" value="NirdL-like_HTH"/>
    <property type="match status" value="1"/>
</dbReference>